<name>A0A3M8AJK4_9MICO</name>
<dbReference type="PANTHER" id="PTHR37507">
    <property type="entry name" value="SPORULATION PROTEIN YDCC"/>
    <property type="match status" value="1"/>
</dbReference>
<dbReference type="PANTHER" id="PTHR37507:SF2">
    <property type="entry name" value="SPORULATION PROTEIN YDCC"/>
    <property type="match status" value="1"/>
</dbReference>
<organism evidence="3 4">
    <name type="scientific">Agromyces tardus</name>
    <dbReference type="NCBI Taxonomy" id="2583849"/>
    <lineage>
        <taxon>Bacteria</taxon>
        <taxon>Bacillati</taxon>
        <taxon>Actinomycetota</taxon>
        <taxon>Actinomycetes</taxon>
        <taxon>Micrococcales</taxon>
        <taxon>Microbacteriaceae</taxon>
        <taxon>Agromyces</taxon>
    </lineage>
</organism>
<dbReference type="OrthoDB" id="4822274at2"/>
<dbReference type="EMBL" id="RHHB01000004">
    <property type="protein sequence ID" value="RNB51313.1"/>
    <property type="molecule type" value="Genomic_DNA"/>
</dbReference>
<feature type="compositionally biased region" description="Low complexity" evidence="1">
    <location>
        <begin position="385"/>
        <end position="394"/>
    </location>
</feature>
<reference evidence="3 4" key="1">
    <citation type="submission" date="2018-10" db="EMBL/GenBank/DDBJ databases">
        <title>Isolation, diversity and antibacterial activity of antinobacteria from the wheat rhizosphere soil.</title>
        <authorList>
            <person name="Sun T."/>
        </authorList>
    </citation>
    <scope>NUCLEOTIDE SEQUENCE [LARGE SCALE GENOMIC DNA]</scope>
    <source>
        <strain evidence="3 4">SJ-23</strain>
    </source>
</reference>
<dbReference type="InterPro" id="IPR052944">
    <property type="entry name" value="Sporulation_related"/>
</dbReference>
<evidence type="ECO:0008006" key="5">
    <source>
        <dbReference type="Google" id="ProtNLM"/>
    </source>
</evidence>
<keyword evidence="4" id="KW-1185">Reference proteome</keyword>
<evidence type="ECO:0000313" key="4">
    <source>
        <dbReference type="Proteomes" id="UP000275048"/>
    </source>
</evidence>
<feature type="compositionally biased region" description="Low complexity" evidence="1">
    <location>
        <begin position="366"/>
        <end position="375"/>
    </location>
</feature>
<comment type="caution">
    <text evidence="3">The sequence shown here is derived from an EMBL/GenBank/DDBJ whole genome shotgun (WGS) entry which is preliminary data.</text>
</comment>
<proteinExistence type="predicted"/>
<keyword evidence="2" id="KW-0812">Transmembrane</keyword>
<dbReference type="RefSeq" id="WP_122935882.1">
    <property type="nucleotide sequence ID" value="NZ_JBHSNT010000060.1"/>
</dbReference>
<dbReference type="Gene3D" id="2.50.20.10">
    <property type="entry name" value="Lipoprotein localisation LolA/LolB/LppX"/>
    <property type="match status" value="1"/>
</dbReference>
<dbReference type="AlphaFoldDB" id="A0A3M8AJK4"/>
<keyword evidence="2" id="KW-0472">Membrane</keyword>
<evidence type="ECO:0000256" key="1">
    <source>
        <dbReference type="SAM" id="MobiDB-lite"/>
    </source>
</evidence>
<gene>
    <name evidence="3" type="ORF">EDM22_04600</name>
</gene>
<feature type="transmembrane region" description="Helical" evidence="2">
    <location>
        <begin position="12"/>
        <end position="34"/>
    </location>
</feature>
<sequence>MSPRTPGPTRRSVRILIPAIGVPVAVALAVIVPMQANAAVDLPDKTVEQLLQFARSSDVSALSGTIEQRSELGLPDLSGLTGAGGAMGGSSSGGGTGGTDAAASAGLDELLALATGSYDARVYLDGEHARLQVLDRMAERNVYLSPTEAWYVDSETQAATHLTLPEGTDVEQLKADAQAEAQRLADEAKAEAEARLPDGQSLPTPQEVLDQALARLDETTAVSVGTDGRVAGREAYELVLEPRTSDTLVGEIRVAIDGENGAALAASITARGASDPAYSIGYSEVSFQAPDASVFAFEPADGMTVTEQVAPISTADEIAQWKADAQAKADAAEGATVPDVPQPIVHGEGWTTVVELDAQAAMAALGEQAAAEGDSTGSGEGSGSGDAAASAEQAAEASAMLETLTQPVDGGRVLQTSLLTVLFTDDGRVFAGSVPVATLLDVATAGS</sequence>
<evidence type="ECO:0000256" key="2">
    <source>
        <dbReference type="SAM" id="Phobius"/>
    </source>
</evidence>
<keyword evidence="2" id="KW-1133">Transmembrane helix</keyword>
<dbReference type="Proteomes" id="UP000275048">
    <property type="component" value="Unassembled WGS sequence"/>
</dbReference>
<protein>
    <recommendedName>
        <fullName evidence="5">DUF2092 domain-containing protein</fullName>
    </recommendedName>
</protein>
<dbReference type="InterPro" id="IPR029046">
    <property type="entry name" value="LolA/LolB/LppX"/>
</dbReference>
<feature type="region of interest" description="Disordered" evidence="1">
    <location>
        <begin position="366"/>
        <end position="394"/>
    </location>
</feature>
<evidence type="ECO:0000313" key="3">
    <source>
        <dbReference type="EMBL" id="RNB51313.1"/>
    </source>
</evidence>
<accession>A0A3M8AJK4</accession>
<dbReference type="SUPFAM" id="SSF89392">
    <property type="entry name" value="Prokaryotic lipoproteins and lipoprotein localization factors"/>
    <property type="match status" value="1"/>
</dbReference>